<keyword evidence="7" id="KW-1185">Reference proteome</keyword>
<organism evidence="6 7">
    <name type="scientific">Saccharopolyspora taberi</name>
    <dbReference type="NCBI Taxonomy" id="60895"/>
    <lineage>
        <taxon>Bacteria</taxon>
        <taxon>Bacillati</taxon>
        <taxon>Actinomycetota</taxon>
        <taxon>Actinomycetes</taxon>
        <taxon>Pseudonocardiales</taxon>
        <taxon>Pseudonocardiaceae</taxon>
        <taxon>Saccharopolyspora</taxon>
    </lineage>
</organism>
<dbReference type="InterPro" id="IPR051600">
    <property type="entry name" value="Beta-PGM-like"/>
</dbReference>
<dbReference type="PANTHER" id="PTHR46193">
    <property type="entry name" value="6-PHOSPHOGLUCONATE PHOSPHATASE"/>
    <property type="match status" value="1"/>
</dbReference>
<dbReference type="SUPFAM" id="SSF56784">
    <property type="entry name" value="HAD-like"/>
    <property type="match status" value="1"/>
</dbReference>
<dbReference type="InterPro" id="IPR006439">
    <property type="entry name" value="HAD-SF_hydro_IA"/>
</dbReference>
<comment type="similarity">
    <text evidence="2">Belongs to the HAD-like hydrolase superfamily. CbbY/CbbZ/Gph/YieH family.</text>
</comment>
<dbReference type="Gene3D" id="3.40.50.1000">
    <property type="entry name" value="HAD superfamily/HAD-like"/>
    <property type="match status" value="1"/>
</dbReference>
<evidence type="ECO:0000256" key="5">
    <source>
        <dbReference type="ARBA" id="ARBA00023277"/>
    </source>
</evidence>
<dbReference type="Gene3D" id="1.10.150.240">
    <property type="entry name" value="Putative phosphatase, domain 2"/>
    <property type="match status" value="1"/>
</dbReference>
<dbReference type="InterPro" id="IPR023214">
    <property type="entry name" value="HAD_sf"/>
</dbReference>
<dbReference type="EMBL" id="BAAAUX010000019">
    <property type="protein sequence ID" value="GAA2807268.1"/>
    <property type="molecule type" value="Genomic_DNA"/>
</dbReference>
<dbReference type="InterPro" id="IPR036412">
    <property type="entry name" value="HAD-like_sf"/>
</dbReference>
<keyword evidence="5" id="KW-0119">Carbohydrate metabolism</keyword>
<comment type="caution">
    <text evidence="6">The sequence shown here is derived from an EMBL/GenBank/DDBJ whole genome shotgun (WGS) entry which is preliminary data.</text>
</comment>
<keyword evidence="3" id="KW-0479">Metal-binding</keyword>
<accession>A0ABN3VID0</accession>
<dbReference type="SFLD" id="SFLDG01129">
    <property type="entry name" value="C1.5:_HAD__Beta-PGM__Phosphata"/>
    <property type="match status" value="1"/>
</dbReference>
<dbReference type="NCBIfam" id="TIGR01509">
    <property type="entry name" value="HAD-SF-IA-v3"/>
    <property type="match status" value="1"/>
</dbReference>
<protein>
    <submittedName>
        <fullName evidence="6">HAD family phosphatase</fullName>
    </submittedName>
</protein>
<evidence type="ECO:0000313" key="7">
    <source>
        <dbReference type="Proteomes" id="UP001500979"/>
    </source>
</evidence>
<sequence length="255" mass="27193">MHAASRRTLSLGPGQGPLLYWGGFDRDVKLGDPRAMSSTGPAAVLFDMDGTLIDSEKLWTIALDDYAVHRGGRLSEATREHMVGSNMTRSMVMLLADIGLPTGPDEVDRAASWVAARTAELFHDGLPWRPGAQDALRAVRAAGLRSALVTSTIRSLTEIALDTIGREHFDVTVCGDEVDGRNKPHPEPYLKAARLLGVEPGECVAVEDSPTGVASAEAAGCRVIAIPCEVPLQPGERRVLRESLEGFDVTALSAA</sequence>
<gene>
    <name evidence="6" type="ORF">GCM10010470_48200</name>
</gene>
<reference evidence="6 7" key="1">
    <citation type="journal article" date="2019" name="Int. J. Syst. Evol. Microbiol.">
        <title>The Global Catalogue of Microorganisms (GCM) 10K type strain sequencing project: providing services to taxonomists for standard genome sequencing and annotation.</title>
        <authorList>
            <consortium name="The Broad Institute Genomics Platform"/>
            <consortium name="The Broad Institute Genome Sequencing Center for Infectious Disease"/>
            <person name="Wu L."/>
            <person name="Ma J."/>
        </authorList>
    </citation>
    <scope>NUCLEOTIDE SEQUENCE [LARGE SCALE GENOMIC DNA]</scope>
    <source>
        <strain evidence="6 7">JCM 9383</strain>
    </source>
</reference>
<evidence type="ECO:0000313" key="6">
    <source>
        <dbReference type="EMBL" id="GAA2807268.1"/>
    </source>
</evidence>
<dbReference type="Proteomes" id="UP001500979">
    <property type="component" value="Unassembled WGS sequence"/>
</dbReference>
<comment type="cofactor">
    <cofactor evidence="1">
        <name>Mg(2+)</name>
        <dbReference type="ChEBI" id="CHEBI:18420"/>
    </cofactor>
</comment>
<dbReference type="InterPro" id="IPR023198">
    <property type="entry name" value="PGP-like_dom2"/>
</dbReference>
<dbReference type="PANTHER" id="PTHR46193:SF18">
    <property type="entry name" value="HEXITOL PHOSPHATASE B"/>
    <property type="match status" value="1"/>
</dbReference>
<name>A0ABN3VID0_9PSEU</name>
<evidence type="ECO:0000256" key="4">
    <source>
        <dbReference type="ARBA" id="ARBA00022842"/>
    </source>
</evidence>
<dbReference type="SFLD" id="SFLDS00003">
    <property type="entry name" value="Haloacid_Dehalogenase"/>
    <property type="match status" value="1"/>
</dbReference>
<dbReference type="CDD" id="cd07505">
    <property type="entry name" value="HAD_BPGM-like"/>
    <property type="match status" value="1"/>
</dbReference>
<evidence type="ECO:0000256" key="1">
    <source>
        <dbReference type="ARBA" id="ARBA00001946"/>
    </source>
</evidence>
<keyword evidence="4" id="KW-0460">Magnesium</keyword>
<evidence type="ECO:0000256" key="2">
    <source>
        <dbReference type="ARBA" id="ARBA00006171"/>
    </source>
</evidence>
<dbReference type="Pfam" id="PF00702">
    <property type="entry name" value="Hydrolase"/>
    <property type="match status" value="1"/>
</dbReference>
<proteinExistence type="inferred from homology"/>
<evidence type="ECO:0000256" key="3">
    <source>
        <dbReference type="ARBA" id="ARBA00022723"/>
    </source>
</evidence>